<organism evidence="1 2">
    <name type="scientific">Seonamhaeicola maritimus</name>
    <dbReference type="NCBI Taxonomy" id="2591822"/>
    <lineage>
        <taxon>Bacteria</taxon>
        <taxon>Pseudomonadati</taxon>
        <taxon>Bacteroidota</taxon>
        <taxon>Flavobacteriia</taxon>
        <taxon>Flavobacteriales</taxon>
        <taxon>Flavobacteriaceae</taxon>
    </lineage>
</organism>
<evidence type="ECO:0000313" key="1">
    <source>
        <dbReference type="EMBL" id="TXG39228.1"/>
    </source>
</evidence>
<sequence length="143" mass="17043">MSPLKSILALSLILVTINGFSQQKTQEQKEREKNKVELYTPEEKDNLQNFYAEEVNKMKLSEEIKSEYYNILLFYTHSMSRLDDKDKDYTQEEISGKFNILHFKMNEKMKALLTPEQYVIHLETFNKILYSVSRKTSLFNQKK</sequence>
<dbReference type="Proteomes" id="UP000321080">
    <property type="component" value="Unassembled WGS sequence"/>
</dbReference>
<accession>A0A5C7GLL8</accession>
<proteinExistence type="predicted"/>
<comment type="caution">
    <text evidence="1">The sequence shown here is derived from an EMBL/GenBank/DDBJ whole genome shotgun (WGS) entry which is preliminary data.</text>
</comment>
<dbReference type="RefSeq" id="WP_147766752.1">
    <property type="nucleotide sequence ID" value="NZ_VRKQ01000008.1"/>
</dbReference>
<dbReference type="EMBL" id="VRKQ01000008">
    <property type="protein sequence ID" value="TXG39228.1"/>
    <property type="molecule type" value="Genomic_DNA"/>
</dbReference>
<evidence type="ECO:0000313" key="2">
    <source>
        <dbReference type="Proteomes" id="UP000321080"/>
    </source>
</evidence>
<gene>
    <name evidence="1" type="ORF">FUA22_04955</name>
</gene>
<protein>
    <submittedName>
        <fullName evidence="1">Uncharacterized protein</fullName>
    </submittedName>
</protein>
<reference evidence="1 2" key="1">
    <citation type="submission" date="2019-08" db="EMBL/GenBank/DDBJ databases">
        <title>Seonamhaeicola sediminis sp. nov., isolated from marine sediment.</title>
        <authorList>
            <person name="Cao W.R."/>
        </authorList>
    </citation>
    <scope>NUCLEOTIDE SEQUENCE [LARGE SCALE GENOMIC DNA]</scope>
    <source>
        <strain evidence="1 2">1505</strain>
    </source>
</reference>
<dbReference type="AlphaFoldDB" id="A0A5C7GLL8"/>
<name>A0A5C7GLL8_9FLAO</name>
<dbReference type="OrthoDB" id="1447971at2"/>
<keyword evidence="2" id="KW-1185">Reference proteome</keyword>